<evidence type="ECO:0000313" key="1">
    <source>
        <dbReference type="EMBL" id="GLR15865.1"/>
    </source>
</evidence>
<dbReference type="EMBL" id="BSOH01000001">
    <property type="protein sequence ID" value="GLR15865.1"/>
    <property type="molecule type" value="Genomic_DNA"/>
</dbReference>
<keyword evidence="2" id="KW-1185">Reference proteome</keyword>
<evidence type="ECO:0000313" key="2">
    <source>
        <dbReference type="Proteomes" id="UP001156666"/>
    </source>
</evidence>
<protein>
    <submittedName>
        <fullName evidence="1">Uncharacterized protein</fullName>
    </submittedName>
</protein>
<comment type="caution">
    <text evidence="1">The sequence shown here is derived from an EMBL/GenBank/DDBJ whole genome shotgun (WGS) entry which is preliminary data.</text>
</comment>
<gene>
    <name evidence="1" type="ORF">GCM10007940_04800</name>
</gene>
<organism evidence="1 2">
    <name type="scientific">Portibacter lacus</name>
    <dbReference type="NCBI Taxonomy" id="1099794"/>
    <lineage>
        <taxon>Bacteria</taxon>
        <taxon>Pseudomonadati</taxon>
        <taxon>Bacteroidota</taxon>
        <taxon>Saprospiria</taxon>
        <taxon>Saprospirales</taxon>
        <taxon>Haliscomenobacteraceae</taxon>
        <taxon>Portibacter</taxon>
    </lineage>
</organism>
<dbReference type="Proteomes" id="UP001156666">
    <property type="component" value="Unassembled WGS sequence"/>
</dbReference>
<accession>A0AA37SL08</accession>
<proteinExistence type="predicted"/>
<reference evidence="1" key="1">
    <citation type="journal article" date="2014" name="Int. J. Syst. Evol. Microbiol.">
        <title>Complete genome sequence of Corynebacterium casei LMG S-19264T (=DSM 44701T), isolated from a smear-ripened cheese.</title>
        <authorList>
            <consortium name="US DOE Joint Genome Institute (JGI-PGF)"/>
            <person name="Walter F."/>
            <person name="Albersmeier A."/>
            <person name="Kalinowski J."/>
            <person name="Ruckert C."/>
        </authorList>
    </citation>
    <scope>NUCLEOTIDE SEQUENCE</scope>
    <source>
        <strain evidence="1">NBRC 108769</strain>
    </source>
</reference>
<name>A0AA37SL08_9BACT</name>
<dbReference type="AlphaFoldDB" id="A0AA37SL08"/>
<sequence>MAIEIITKPKVEIDPSLLNDLKTQIHEQGQVIFHCLYNNRFFFETAIRIWSSTYLYDHHSDHKSELVHAEKIVYAPEWQMVPPMSSSHFTLIFSGLPKSCTLFDFVEQTNSEQGAFIFKNIERNNQDVYYARIK</sequence>
<dbReference type="RefSeq" id="WP_235294556.1">
    <property type="nucleotide sequence ID" value="NZ_BSOH01000001.1"/>
</dbReference>
<reference evidence="1" key="2">
    <citation type="submission" date="2023-01" db="EMBL/GenBank/DDBJ databases">
        <title>Draft genome sequence of Portibacter lacus strain NBRC 108769.</title>
        <authorList>
            <person name="Sun Q."/>
            <person name="Mori K."/>
        </authorList>
    </citation>
    <scope>NUCLEOTIDE SEQUENCE</scope>
    <source>
        <strain evidence="1">NBRC 108769</strain>
    </source>
</reference>